<gene>
    <name evidence="2" type="ORF">DSTB1V02_LOCUS7686</name>
</gene>
<protein>
    <submittedName>
        <fullName evidence="2">Uncharacterized protein</fullName>
    </submittedName>
</protein>
<organism evidence="2">
    <name type="scientific">Darwinula stevensoni</name>
    <dbReference type="NCBI Taxonomy" id="69355"/>
    <lineage>
        <taxon>Eukaryota</taxon>
        <taxon>Metazoa</taxon>
        <taxon>Ecdysozoa</taxon>
        <taxon>Arthropoda</taxon>
        <taxon>Crustacea</taxon>
        <taxon>Oligostraca</taxon>
        <taxon>Ostracoda</taxon>
        <taxon>Podocopa</taxon>
        <taxon>Podocopida</taxon>
        <taxon>Darwinulocopina</taxon>
        <taxon>Darwinuloidea</taxon>
        <taxon>Darwinulidae</taxon>
        <taxon>Darwinula</taxon>
    </lineage>
</organism>
<name>A0A7R8XHH8_9CRUS</name>
<feature type="compositionally biased region" description="Polar residues" evidence="1">
    <location>
        <begin position="1"/>
        <end position="18"/>
    </location>
</feature>
<keyword evidence="3" id="KW-1185">Reference proteome</keyword>
<proteinExistence type="predicted"/>
<evidence type="ECO:0000313" key="2">
    <source>
        <dbReference type="EMBL" id="CAD7247861.1"/>
    </source>
</evidence>
<dbReference type="Proteomes" id="UP000677054">
    <property type="component" value="Unassembled WGS sequence"/>
</dbReference>
<sequence>MPATEAGSSENQPNPSQQAEDEKFQQDRAQFDEVLNLILGSSSYVMGMMHANMEKARKHGKTISELHGRAERGREMWRLWIGEVNVNGGNAMIEMQEIGGDGANVDERENEASNVEGGHCDHRLWESVFKYLEEIKDARKRGLDLVFIDETWHDTRHDTHTHALLAHGLDLGDHHVHGHDHGGQRMQQHRRRRCHHHAVLPHVEASSWPLVSTRLVKVQMDRGESRWLGDMHGLDLVATCMMTLDSPRSKFA</sequence>
<evidence type="ECO:0000256" key="1">
    <source>
        <dbReference type="SAM" id="MobiDB-lite"/>
    </source>
</evidence>
<dbReference type="EMBL" id="LR901130">
    <property type="protein sequence ID" value="CAD7247861.1"/>
    <property type="molecule type" value="Genomic_DNA"/>
</dbReference>
<dbReference type="AlphaFoldDB" id="A0A7R8XHH8"/>
<dbReference type="EMBL" id="CAJPEV010001613">
    <property type="protein sequence ID" value="CAG0893523.1"/>
    <property type="molecule type" value="Genomic_DNA"/>
</dbReference>
<feature type="region of interest" description="Disordered" evidence="1">
    <location>
        <begin position="1"/>
        <end position="25"/>
    </location>
</feature>
<reference evidence="2" key="1">
    <citation type="submission" date="2020-11" db="EMBL/GenBank/DDBJ databases">
        <authorList>
            <person name="Tran Van P."/>
        </authorList>
    </citation>
    <scope>NUCLEOTIDE SEQUENCE</scope>
</reference>
<evidence type="ECO:0000313" key="3">
    <source>
        <dbReference type="Proteomes" id="UP000677054"/>
    </source>
</evidence>
<accession>A0A7R8XHH8</accession>